<dbReference type="Proteomes" id="UP000261540">
    <property type="component" value="Unplaced"/>
</dbReference>
<dbReference type="Pfam" id="PF08313">
    <property type="entry name" value="SCA7"/>
    <property type="match status" value="1"/>
</dbReference>
<dbReference type="RefSeq" id="XP_023696865.1">
    <property type="nucleotide sequence ID" value="XM_023841097.2"/>
</dbReference>
<dbReference type="PROSITE" id="PS51505">
    <property type="entry name" value="SCA7"/>
    <property type="match status" value="1"/>
</dbReference>
<dbReference type="GeneTree" id="ENSGT00940000159736"/>
<feature type="region of interest" description="Disordered" evidence="1">
    <location>
        <begin position="281"/>
        <end position="371"/>
    </location>
</feature>
<accession>A0A3B3RL21</accession>
<feature type="region of interest" description="Disordered" evidence="1">
    <location>
        <begin position="106"/>
        <end position="222"/>
    </location>
</feature>
<evidence type="ECO:0000313" key="3">
    <source>
        <dbReference type="Ensembl" id="ENSPKIP00000019159.1"/>
    </source>
</evidence>
<dbReference type="InterPro" id="IPR052237">
    <property type="entry name" value="Ataxin-7-like_regulator"/>
</dbReference>
<feature type="compositionally biased region" description="Pro residues" evidence="1">
    <location>
        <begin position="599"/>
        <end position="612"/>
    </location>
</feature>
<feature type="domain" description="SCA7" evidence="2">
    <location>
        <begin position="222"/>
        <end position="289"/>
    </location>
</feature>
<organism evidence="3 4">
    <name type="scientific">Paramormyrops kingsleyae</name>
    <dbReference type="NCBI Taxonomy" id="1676925"/>
    <lineage>
        <taxon>Eukaryota</taxon>
        <taxon>Metazoa</taxon>
        <taxon>Chordata</taxon>
        <taxon>Craniata</taxon>
        <taxon>Vertebrata</taxon>
        <taxon>Euteleostomi</taxon>
        <taxon>Actinopterygii</taxon>
        <taxon>Neopterygii</taxon>
        <taxon>Teleostei</taxon>
        <taxon>Osteoglossocephala</taxon>
        <taxon>Osteoglossomorpha</taxon>
        <taxon>Osteoglossiformes</taxon>
        <taxon>Mormyridae</taxon>
        <taxon>Paramormyrops</taxon>
    </lineage>
</organism>
<proteinExistence type="predicted"/>
<feature type="compositionally biased region" description="Low complexity" evidence="1">
    <location>
        <begin position="297"/>
        <end position="306"/>
    </location>
</feature>
<evidence type="ECO:0000313" key="4">
    <source>
        <dbReference type="Proteomes" id="UP000261540"/>
    </source>
</evidence>
<reference evidence="3" key="2">
    <citation type="submission" date="2025-09" db="UniProtKB">
        <authorList>
            <consortium name="Ensembl"/>
        </authorList>
    </citation>
    <scope>IDENTIFICATION</scope>
</reference>
<dbReference type="InterPro" id="IPR013243">
    <property type="entry name" value="SCA7_dom"/>
</dbReference>
<feature type="compositionally biased region" description="Basic and acidic residues" evidence="1">
    <location>
        <begin position="329"/>
        <end position="340"/>
    </location>
</feature>
<name>A0A3B3RL21_9TELE</name>
<dbReference type="AlphaFoldDB" id="A0A3B3RL21"/>
<feature type="region of interest" description="Disordered" evidence="1">
    <location>
        <begin position="446"/>
        <end position="640"/>
    </location>
</feature>
<reference evidence="3" key="1">
    <citation type="submission" date="2025-08" db="UniProtKB">
        <authorList>
            <consortium name="Ensembl"/>
        </authorList>
    </citation>
    <scope>IDENTIFICATION</scope>
</reference>
<dbReference type="PANTHER" id="PTHR15117:SF5">
    <property type="entry name" value="ATAXIN-7-LIKE PROTEIN 2"/>
    <property type="match status" value="1"/>
</dbReference>
<feature type="compositionally biased region" description="Low complexity" evidence="1">
    <location>
        <begin position="161"/>
        <end position="170"/>
    </location>
</feature>
<dbReference type="Ensembl" id="ENSPKIT00000036002.1">
    <property type="protein sequence ID" value="ENSPKIP00000019159.1"/>
    <property type="gene ID" value="ENSPKIG00000004434.1"/>
</dbReference>
<protein>
    <submittedName>
        <fullName evidence="3">Ataxin 7-like 2a</fullName>
    </submittedName>
</protein>
<feature type="compositionally biased region" description="Pro residues" evidence="1">
    <location>
        <begin position="171"/>
        <end position="188"/>
    </location>
</feature>
<dbReference type="CTD" id="692316"/>
<dbReference type="GeneID" id="111858904"/>
<feature type="compositionally biased region" description="Low complexity" evidence="1">
    <location>
        <begin position="114"/>
        <end position="124"/>
    </location>
</feature>
<sequence length="640" mass="69599">MMAVRERAAAAMAALDRRVPSLEDFVGQSWSSWAERVNAFVSEGSDGEECGKNGKKRAETMTLRREDMSMFGHCPAQDDFYLVVCSHCSQVVKPQAFERHCERRHGSLGKAHGRPPVAAAAAPPRSRHAPPPYRSPKPQRDSARLSPPNKACHTAATPTAGGSSSRHPPSSGSPPRSPGPSLKDPPWPQGGAVSLPGGTPPSEKPQQRRGEPGRTPGGSRTYRKIRKECDLDKHCGVLDPERKKLCTRLLTCNIHSIHQRRKVLGRSKNFDQLVAELKMSSKAREQTVQAKEEPEEGPGSSDSSGEPSRRPPADCTPLRSRALWEGGTEEDRPGCEEREAQPPVSPLTHGRLSSEGSEGEGTEELPDWHGMPWHPKPIGLCTFGSRTLGPGLFTFDRRLLRLRSALSAMVEQHLGAPLWRKIPQTPEPQVQRSVTSNAAAGLAASSLSLRTPPASSQVVTPPRPAHGSQTTLPGLSRPRNPVGRPSKQQGRQREAERKRRASPQEDHAPANDRNCVLQERGRTPDPTRTTHATHGLANGTLSPGNKPRPQATPAEPHSSSLGLLKRTPPPDHTPRGPGLHSRTSGHEHKGPGRKRKAGLPPPSKAPRPPTAPLHPGFFTWRKEGKNLEPKLSAQKPKLHH</sequence>
<dbReference type="STRING" id="1676925.ENSPKIP00000019159"/>
<feature type="compositionally biased region" description="Basic and acidic residues" evidence="1">
    <location>
        <begin position="491"/>
        <end position="510"/>
    </location>
</feature>
<dbReference type="Gene3D" id="6.10.140.1270">
    <property type="match status" value="1"/>
</dbReference>
<dbReference type="PANTHER" id="PTHR15117">
    <property type="entry name" value="ATAXIN 7 RELATED"/>
    <property type="match status" value="1"/>
</dbReference>
<evidence type="ECO:0000259" key="2">
    <source>
        <dbReference type="PROSITE" id="PS51505"/>
    </source>
</evidence>
<evidence type="ECO:0000256" key="1">
    <source>
        <dbReference type="SAM" id="MobiDB-lite"/>
    </source>
</evidence>
<keyword evidence="4" id="KW-1185">Reference proteome</keyword>